<evidence type="ECO:0000313" key="3">
    <source>
        <dbReference type="Proteomes" id="UP000292858"/>
    </source>
</evidence>
<name>A0A4Q9B6X7_9DEIN</name>
<feature type="transmembrane region" description="Helical" evidence="1">
    <location>
        <begin position="134"/>
        <end position="151"/>
    </location>
</feature>
<organism evidence="2 3">
    <name type="scientific">Thermus thermamylovorans</name>
    <dbReference type="NCBI Taxonomy" id="2509362"/>
    <lineage>
        <taxon>Bacteria</taxon>
        <taxon>Thermotogati</taxon>
        <taxon>Deinococcota</taxon>
        <taxon>Deinococci</taxon>
        <taxon>Thermales</taxon>
        <taxon>Thermaceae</taxon>
        <taxon>Thermus</taxon>
    </lineage>
</organism>
<dbReference type="Proteomes" id="UP000292858">
    <property type="component" value="Unassembled WGS sequence"/>
</dbReference>
<dbReference type="OrthoDB" id="33109at2"/>
<keyword evidence="1" id="KW-0472">Membrane</keyword>
<feature type="transmembrane region" description="Helical" evidence="1">
    <location>
        <begin position="96"/>
        <end position="114"/>
    </location>
</feature>
<reference evidence="2 3" key="1">
    <citation type="submission" date="2019-02" db="EMBL/GenBank/DDBJ databases">
        <title>Thermus sp. a novel from hot spring.</title>
        <authorList>
            <person name="Zhao Z."/>
        </authorList>
    </citation>
    <scope>NUCLEOTIDE SEQUENCE [LARGE SCALE GENOMIC DNA]</scope>
    <source>
        <strain evidence="2 3">CFH 72773T</strain>
    </source>
</reference>
<evidence type="ECO:0000256" key="1">
    <source>
        <dbReference type="SAM" id="Phobius"/>
    </source>
</evidence>
<evidence type="ECO:0000313" key="2">
    <source>
        <dbReference type="EMBL" id="TBH21884.1"/>
    </source>
</evidence>
<keyword evidence="3" id="KW-1185">Reference proteome</keyword>
<dbReference type="RefSeq" id="WP_130839820.1">
    <property type="nucleotide sequence ID" value="NZ_SIJL01000001.1"/>
</dbReference>
<proteinExistence type="predicted"/>
<keyword evidence="1" id="KW-1133">Transmembrane helix</keyword>
<dbReference type="EMBL" id="SIJL01000001">
    <property type="protein sequence ID" value="TBH21884.1"/>
    <property type="molecule type" value="Genomic_DNA"/>
</dbReference>
<sequence length="155" mass="16709">MGFPPLHRHIALLSVLPFAIQFVGIGFSDALGEGLCGSVFGIPLREAVLYGLVSEYYYYGQFFLLLLSLKAAYALGLLIQGSLAENPALPSWARRAGLALSALYLGAFLLTRTLPLPFVTPVGPALLSPAPLDPLSAMMVLPEPFLLWLLLRGRP</sequence>
<keyword evidence="1" id="KW-0812">Transmembrane</keyword>
<comment type="caution">
    <text evidence="2">The sequence shown here is derived from an EMBL/GenBank/DDBJ whole genome shotgun (WGS) entry which is preliminary data.</text>
</comment>
<accession>A0A4Q9B6X7</accession>
<protein>
    <submittedName>
        <fullName evidence="2">Uncharacterized protein</fullName>
    </submittedName>
</protein>
<feature type="transmembrane region" description="Helical" evidence="1">
    <location>
        <begin position="56"/>
        <end position="75"/>
    </location>
</feature>
<gene>
    <name evidence="2" type="ORF">ETP66_01195</name>
</gene>
<dbReference type="AlphaFoldDB" id="A0A4Q9B6X7"/>